<dbReference type="AlphaFoldDB" id="A0ABD0BMK9"/>
<feature type="chain" id="PRO_5044722461" description="Secreted protein" evidence="2">
    <location>
        <begin position="32"/>
        <end position="114"/>
    </location>
</feature>
<evidence type="ECO:0000256" key="2">
    <source>
        <dbReference type="SAM" id="SignalP"/>
    </source>
</evidence>
<feature type="coiled-coil region" evidence="1">
    <location>
        <begin position="40"/>
        <end position="67"/>
    </location>
</feature>
<evidence type="ECO:0000313" key="5">
    <source>
        <dbReference type="Proteomes" id="UP000248741"/>
    </source>
</evidence>
<dbReference type="EMBL" id="LS483400">
    <property type="protein sequence ID" value="SQG49890.1"/>
    <property type="molecule type" value="Genomic_DNA"/>
</dbReference>
<evidence type="ECO:0000313" key="6">
    <source>
        <dbReference type="Proteomes" id="UP001205910"/>
    </source>
</evidence>
<dbReference type="Proteomes" id="UP001205910">
    <property type="component" value="Unassembled WGS sequence"/>
</dbReference>
<evidence type="ECO:0000313" key="4">
    <source>
        <dbReference type="EMBL" id="SQG49890.1"/>
    </source>
</evidence>
<dbReference type="RefSeq" id="WP_013912191.1">
    <property type="nucleotide sequence ID" value="NZ_AP019662.1"/>
</dbReference>
<keyword evidence="2" id="KW-0732">Signal</keyword>
<dbReference type="Proteomes" id="UP000248741">
    <property type="component" value="Chromosome 1"/>
</dbReference>
<reference evidence="4 5" key="1">
    <citation type="submission" date="2018-06" db="EMBL/GenBank/DDBJ databases">
        <authorList>
            <consortium name="Pathogen Informatics"/>
            <person name="Doyle S."/>
        </authorList>
    </citation>
    <scope>NUCLEOTIDE SEQUENCE [LARGE SCALE GENOMIC DNA]</scope>
    <source>
        <strain evidence="4 5">NCTC7908</strain>
    </source>
</reference>
<name>A0ABD0BMK9_CORUL</name>
<sequence length="114" mass="12677">MHLQTTVTRVLITTTIALSFALASTSTLAHAETKSVPIACQELQADVEAWTKQLKEAESSHDQLSKNGHSKDAIKRYLERSQQYFQECVSSPPKHLHFELSSALPMFMSNLSSS</sequence>
<feature type="signal peptide" evidence="2">
    <location>
        <begin position="1"/>
        <end position="31"/>
    </location>
</feature>
<dbReference type="EMBL" id="BQFK01000003">
    <property type="protein sequence ID" value="GJJ43198.1"/>
    <property type="molecule type" value="Genomic_DNA"/>
</dbReference>
<organism evidence="3 6">
    <name type="scientific">Corynebacterium ulcerans</name>
    <dbReference type="NCBI Taxonomy" id="65058"/>
    <lineage>
        <taxon>Bacteria</taxon>
        <taxon>Bacillati</taxon>
        <taxon>Actinomycetota</taxon>
        <taxon>Actinomycetes</taxon>
        <taxon>Mycobacteriales</taxon>
        <taxon>Corynebacteriaceae</taxon>
        <taxon>Corynebacterium</taxon>
    </lineage>
</organism>
<dbReference type="KEGG" id="cun:Cul210932_1850"/>
<reference evidence="3 6" key="2">
    <citation type="submission" date="2021-11" db="EMBL/GenBank/DDBJ databases">
        <title>Whole genome sequences of diphtheriae toxin producing Corynebacterium ulcerans isolates from cats in Osaka, Japan.</title>
        <authorList>
            <person name="Umeda K."/>
            <person name="Hirai Y."/>
        </authorList>
    </citation>
    <scope>NUCLEOTIDE SEQUENCE [LARGE SCALE GENOMIC DNA]</scope>
    <source>
        <strain evidence="3 6">12109B-1</strain>
    </source>
</reference>
<gene>
    <name evidence="3" type="ORF">CULCOIPH005_13870</name>
    <name evidence="4" type="ORF">NCTC7908_00114</name>
</gene>
<protein>
    <recommendedName>
        <fullName evidence="7">Secreted protein</fullName>
    </recommendedName>
</protein>
<accession>A0ABD0BMK9</accession>
<proteinExistence type="predicted"/>
<evidence type="ECO:0000256" key="1">
    <source>
        <dbReference type="SAM" id="Coils"/>
    </source>
</evidence>
<keyword evidence="1" id="KW-0175">Coiled coil</keyword>
<evidence type="ECO:0000313" key="3">
    <source>
        <dbReference type="EMBL" id="GJJ43198.1"/>
    </source>
</evidence>
<evidence type="ECO:0008006" key="7">
    <source>
        <dbReference type="Google" id="ProtNLM"/>
    </source>
</evidence>